<reference evidence="6" key="1">
    <citation type="journal article" date="2019" name="Int. J. Syst. Evol. Microbiol.">
        <title>The Global Catalogue of Microorganisms (GCM) 10K type strain sequencing project: providing services to taxonomists for standard genome sequencing and annotation.</title>
        <authorList>
            <consortium name="The Broad Institute Genomics Platform"/>
            <consortium name="The Broad Institute Genome Sequencing Center for Infectious Disease"/>
            <person name="Wu L."/>
            <person name="Ma J."/>
        </authorList>
    </citation>
    <scope>NUCLEOTIDE SEQUENCE [LARGE SCALE GENOMIC DNA]</scope>
    <source>
        <strain evidence="6">CECT 8288</strain>
    </source>
</reference>
<dbReference type="RefSeq" id="WP_215998837.1">
    <property type="nucleotide sequence ID" value="NZ_JAUFQI010000001.1"/>
</dbReference>
<evidence type="ECO:0000256" key="1">
    <source>
        <dbReference type="ARBA" id="ARBA00023125"/>
    </source>
</evidence>
<evidence type="ECO:0000259" key="4">
    <source>
        <dbReference type="PROSITE" id="PS50977"/>
    </source>
</evidence>
<proteinExistence type="predicted"/>
<organism evidence="5 6">
    <name type="scientific">Reinekea marina</name>
    <dbReference type="NCBI Taxonomy" id="1310421"/>
    <lineage>
        <taxon>Bacteria</taxon>
        <taxon>Pseudomonadati</taxon>
        <taxon>Pseudomonadota</taxon>
        <taxon>Gammaproteobacteria</taxon>
        <taxon>Oceanospirillales</taxon>
        <taxon>Saccharospirillaceae</taxon>
        <taxon>Reinekea</taxon>
    </lineage>
</organism>
<dbReference type="InterPro" id="IPR013573">
    <property type="entry name" value="Tscrpt_reg_YcdC_C"/>
</dbReference>
<keyword evidence="1 2" id="KW-0238">DNA-binding</keyword>
<name>A0ABV7WTK4_9GAMM</name>
<feature type="DNA-binding region" description="H-T-H motif" evidence="2">
    <location>
        <begin position="46"/>
        <end position="65"/>
    </location>
</feature>
<dbReference type="Proteomes" id="UP001595710">
    <property type="component" value="Unassembled WGS sequence"/>
</dbReference>
<evidence type="ECO:0000313" key="6">
    <source>
        <dbReference type="Proteomes" id="UP001595710"/>
    </source>
</evidence>
<accession>A0ABV7WTK4</accession>
<dbReference type="PANTHER" id="PTHR30328">
    <property type="entry name" value="TRANSCRIPTIONAL REPRESSOR"/>
    <property type="match status" value="1"/>
</dbReference>
<evidence type="ECO:0000256" key="2">
    <source>
        <dbReference type="PROSITE-ProRule" id="PRU00335"/>
    </source>
</evidence>
<sequence>MNSAQEQLNSAFRTPKKAGRIRQQNEAKILQAAEIEFALNGYKGTSLNAVADRANLPKSNILYYFKSKLGLYGVLLADILELWNHVFSNATVNDDPKEVLSVYIEEKMKYSQTNPLASRIFAMEIIQGAPYLKKFLSEDLKEWIDDRSKVFYGWIEAGKIKEIDPNHLIFVMWGATQHYADFATQIQWVLGREELTEEDFATATKTIKTLVLGGLGLDQD</sequence>
<dbReference type="Pfam" id="PF00440">
    <property type="entry name" value="TetR_N"/>
    <property type="match status" value="1"/>
</dbReference>
<dbReference type="PROSITE" id="PS50977">
    <property type="entry name" value="HTH_TETR_2"/>
    <property type="match status" value="1"/>
</dbReference>
<feature type="domain" description="HTH tetR-type" evidence="4">
    <location>
        <begin position="23"/>
        <end position="83"/>
    </location>
</feature>
<evidence type="ECO:0000256" key="3">
    <source>
        <dbReference type="SAM" id="MobiDB-lite"/>
    </source>
</evidence>
<protein>
    <submittedName>
        <fullName evidence="5">TetR/AcrR family transcriptional regulator</fullName>
    </submittedName>
</protein>
<evidence type="ECO:0000313" key="5">
    <source>
        <dbReference type="EMBL" id="MFC3702630.1"/>
    </source>
</evidence>
<gene>
    <name evidence="5" type="ORF">ACFOND_13380</name>
</gene>
<feature type="compositionally biased region" description="Polar residues" evidence="3">
    <location>
        <begin position="1"/>
        <end position="12"/>
    </location>
</feature>
<comment type="caution">
    <text evidence="5">The sequence shown here is derived from an EMBL/GenBank/DDBJ whole genome shotgun (WGS) entry which is preliminary data.</text>
</comment>
<dbReference type="InterPro" id="IPR050109">
    <property type="entry name" value="HTH-type_TetR-like_transc_reg"/>
</dbReference>
<dbReference type="Pfam" id="PF08362">
    <property type="entry name" value="TetR_C_3"/>
    <property type="match status" value="1"/>
</dbReference>
<dbReference type="PANTHER" id="PTHR30328:SF54">
    <property type="entry name" value="HTH-TYPE TRANSCRIPTIONAL REPRESSOR SCO4008"/>
    <property type="match status" value="1"/>
</dbReference>
<feature type="region of interest" description="Disordered" evidence="3">
    <location>
        <begin position="1"/>
        <end position="20"/>
    </location>
</feature>
<dbReference type="InterPro" id="IPR001647">
    <property type="entry name" value="HTH_TetR"/>
</dbReference>
<keyword evidence="6" id="KW-1185">Reference proteome</keyword>
<dbReference type="EMBL" id="JBHRYN010000014">
    <property type="protein sequence ID" value="MFC3702630.1"/>
    <property type="molecule type" value="Genomic_DNA"/>
</dbReference>